<proteinExistence type="predicted"/>
<feature type="coiled-coil region" evidence="1">
    <location>
        <begin position="478"/>
        <end position="555"/>
    </location>
</feature>
<feature type="compositionally biased region" description="Acidic residues" evidence="2">
    <location>
        <begin position="268"/>
        <end position="290"/>
    </location>
</feature>
<accession>Q8S6B6</accession>
<feature type="region of interest" description="Disordered" evidence="2">
    <location>
        <begin position="336"/>
        <end position="358"/>
    </location>
</feature>
<feature type="compositionally biased region" description="Basic residues" evidence="2">
    <location>
        <begin position="244"/>
        <end position="261"/>
    </location>
</feature>
<organism evidence="3 4">
    <name type="scientific">Oryza sativa subsp. japonica</name>
    <name type="common">Rice</name>
    <dbReference type="NCBI Taxonomy" id="39947"/>
    <lineage>
        <taxon>Eukaryota</taxon>
        <taxon>Viridiplantae</taxon>
        <taxon>Streptophyta</taxon>
        <taxon>Embryophyta</taxon>
        <taxon>Tracheophyta</taxon>
        <taxon>Spermatophyta</taxon>
        <taxon>Magnoliopsida</taxon>
        <taxon>Liliopsida</taxon>
        <taxon>Poales</taxon>
        <taxon>Poaceae</taxon>
        <taxon>BOP clade</taxon>
        <taxon>Oryzoideae</taxon>
        <taxon>Oryzeae</taxon>
        <taxon>Oryzinae</taxon>
        <taxon>Oryza</taxon>
        <taxon>Oryza sativa</taxon>
    </lineage>
</organism>
<dbReference type="Proteomes" id="UP000000763">
    <property type="component" value="Chromosome 3"/>
</dbReference>
<evidence type="ECO:0000313" key="3">
    <source>
        <dbReference type="EMBL" id="AAL93073.1"/>
    </source>
</evidence>
<keyword evidence="1" id="KW-0175">Coiled coil</keyword>
<gene>
    <name evidence="3" type="primary">OJ1004_D04.8</name>
</gene>
<protein>
    <submittedName>
        <fullName evidence="3">Uncharacterized protein</fullName>
    </submittedName>
</protein>
<reference evidence="4" key="2">
    <citation type="journal article" date="2008" name="Nucleic Acids Res.">
        <title>The rice annotation project database (RAP-DB): 2008 update.</title>
        <authorList>
            <consortium name="The rice annotation project (RAP)"/>
        </authorList>
    </citation>
    <scope>GENOME REANNOTATION</scope>
    <source>
        <strain evidence="4">cv. Nipponbare</strain>
    </source>
</reference>
<reference evidence="4" key="1">
    <citation type="journal article" date="2005" name="Nature">
        <title>The map-based sequence of the rice genome.</title>
        <authorList>
            <consortium name="International rice genome sequencing project (IRGSP)"/>
            <person name="Matsumoto T."/>
            <person name="Wu J."/>
            <person name="Kanamori H."/>
            <person name="Katayose Y."/>
            <person name="Fujisawa M."/>
            <person name="Namiki N."/>
            <person name="Mizuno H."/>
            <person name="Yamamoto K."/>
            <person name="Antonio B.A."/>
            <person name="Baba T."/>
            <person name="Sakata K."/>
            <person name="Nagamura Y."/>
            <person name="Aoki H."/>
            <person name="Arikawa K."/>
            <person name="Arita K."/>
            <person name="Bito T."/>
            <person name="Chiden Y."/>
            <person name="Fujitsuka N."/>
            <person name="Fukunaka R."/>
            <person name="Hamada M."/>
            <person name="Harada C."/>
            <person name="Hayashi A."/>
            <person name="Hijishita S."/>
            <person name="Honda M."/>
            <person name="Hosokawa S."/>
            <person name="Ichikawa Y."/>
            <person name="Idonuma A."/>
            <person name="Iijima M."/>
            <person name="Ikeda M."/>
            <person name="Ikeno M."/>
            <person name="Ito K."/>
            <person name="Ito S."/>
            <person name="Ito T."/>
            <person name="Ito Y."/>
            <person name="Ito Y."/>
            <person name="Iwabuchi A."/>
            <person name="Kamiya K."/>
            <person name="Karasawa W."/>
            <person name="Kurita K."/>
            <person name="Katagiri S."/>
            <person name="Kikuta A."/>
            <person name="Kobayashi H."/>
            <person name="Kobayashi N."/>
            <person name="Machita K."/>
            <person name="Maehara T."/>
            <person name="Masukawa M."/>
            <person name="Mizubayashi T."/>
            <person name="Mukai Y."/>
            <person name="Nagasaki H."/>
            <person name="Nagata Y."/>
            <person name="Naito S."/>
            <person name="Nakashima M."/>
            <person name="Nakama Y."/>
            <person name="Nakamichi Y."/>
            <person name="Nakamura M."/>
            <person name="Meguro A."/>
            <person name="Negishi M."/>
            <person name="Ohta I."/>
            <person name="Ohta T."/>
            <person name="Okamoto M."/>
            <person name="Ono N."/>
            <person name="Saji S."/>
            <person name="Sakaguchi M."/>
            <person name="Sakai K."/>
            <person name="Shibata M."/>
            <person name="Shimokawa T."/>
            <person name="Song J."/>
            <person name="Takazaki Y."/>
            <person name="Terasawa K."/>
            <person name="Tsugane M."/>
            <person name="Tsuji K."/>
            <person name="Ueda S."/>
            <person name="Waki K."/>
            <person name="Yamagata H."/>
            <person name="Yamamoto M."/>
            <person name="Yamamoto S."/>
            <person name="Yamane H."/>
            <person name="Yoshiki S."/>
            <person name="Yoshihara R."/>
            <person name="Yukawa K."/>
            <person name="Zhong H."/>
            <person name="Yano M."/>
            <person name="Yuan Q."/>
            <person name="Ouyang S."/>
            <person name="Liu J."/>
            <person name="Jones K.M."/>
            <person name="Gansberger K."/>
            <person name="Moffat K."/>
            <person name="Hill J."/>
            <person name="Bera J."/>
            <person name="Fadrosh D."/>
            <person name="Jin S."/>
            <person name="Johri S."/>
            <person name="Kim M."/>
            <person name="Overton L."/>
            <person name="Reardon M."/>
            <person name="Tsitrin T."/>
            <person name="Vuong H."/>
            <person name="Weaver B."/>
            <person name="Ciecko A."/>
            <person name="Tallon L."/>
            <person name="Jackson J."/>
            <person name="Pai G."/>
            <person name="Aken S.V."/>
            <person name="Utterback T."/>
            <person name="Reidmuller S."/>
            <person name="Feldblyum T."/>
            <person name="Hsiao J."/>
            <person name="Zismann V."/>
            <person name="Iobst S."/>
            <person name="de Vazeille A.R."/>
            <person name="Buell C.R."/>
            <person name="Ying K."/>
            <person name="Li Y."/>
            <person name="Lu T."/>
            <person name="Huang Y."/>
            <person name="Zhao Q."/>
            <person name="Feng Q."/>
            <person name="Zhang L."/>
            <person name="Zhu J."/>
            <person name="Weng Q."/>
            <person name="Mu J."/>
            <person name="Lu Y."/>
            <person name="Fan D."/>
            <person name="Liu Y."/>
            <person name="Guan J."/>
            <person name="Zhang Y."/>
            <person name="Yu S."/>
            <person name="Liu X."/>
            <person name="Zhang Y."/>
            <person name="Hong G."/>
            <person name="Han B."/>
            <person name="Choisne N."/>
            <person name="Demange N."/>
            <person name="Orjeda G."/>
            <person name="Samain S."/>
            <person name="Cattolico L."/>
            <person name="Pelletier E."/>
            <person name="Couloux A."/>
            <person name="Segurens B."/>
            <person name="Wincker P."/>
            <person name="D'Hont A."/>
            <person name="Scarpelli C."/>
            <person name="Weissenbach J."/>
            <person name="Salanoubat M."/>
            <person name="Quetier F."/>
            <person name="Yu Y."/>
            <person name="Kim H.R."/>
            <person name="Rambo T."/>
            <person name="Currie J."/>
            <person name="Collura K."/>
            <person name="Luo M."/>
            <person name="Yang T."/>
            <person name="Ammiraju J.S.S."/>
            <person name="Engler F."/>
            <person name="Soderlund C."/>
            <person name="Wing R.A."/>
            <person name="Palmer L.E."/>
            <person name="de la Bastide M."/>
            <person name="Spiegel L."/>
            <person name="Nascimento L."/>
            <person name="Zutavern T."/>
            <person name="O'Shaughnessy A."/>
            <person name="Dike S."/>
            <person name="Dedhia N."/>
            <person name="Preston R."/>
            <person name="Balija V."/>
            <person name="McCombie W.R."/>
            <person name="Chow T."/>
            <person name="Chen H."/>
            <person name="Chung M."/>
            <person name="Chen C."/>
            <person name="Shaw J."/>
            <person name="Wu H."/>
            <person name="Hsiao K."/>
            <person name="Chao Y."/>
            <person name="Chu M."/>
            <person name="Cheng C."/>
            <person name="Hour A."/>
            <person name="Lee P."/>
            <person name="Lin S."/>
            <person name="Lin Y."/>
            <person name="Liou J."/>
            <person name="Liu S."/>
            <person name="Hsing Y."/>
            <person name="Raghuvanshi S."/>
            <person name="Mohanty A."/>
            <person name="Bharti A.K."/>
            <person name="Gaur A."/>
            <person name="Gupta V."/>
            <person name="Kumar D."/>
            <person name="Ravi V."/>
            <person name="Vij S."/>
            <person name="Kapur A."/>
            <person name="Khurana P."/>
            <person name="Khurana P."/>
            <person name="Khurana J.P."/>
            <person name="Tyagi A.K."/>
            <person name="Gaikwad K."/>
            <person name="Singh A."/>
            <person name="Dalal V."/>
            <person name="Srivastava S."/>
            <person name="Dixit A."/>
            <person name="Pal A.K."/>
            <person name="Ghazi I.A."/>
            <person name="Yadav M."/>
            <person name="Pandit A."/>
            <person name="Bhargava A."/>
            <person name="Sureshbabu K."/>
            <person name="Batra K."/>
            <person name="Sharma T.R."/>
            <person name="Mohapatra T."/>
            <person name="Singh N.K."/>
            <person name="Messing J."/>
            <person name="Nelson A.B."/>
            <person name="Fuks G."/>
            <person name="Kavchok S."/>
            <person name="Keizer G."/>
            <person name="Linton E."/>
            <person name="Llaca V."/>
            <person name="Song R."/>
            <person name="Tanyolac B."/>
            <person name="Young S."/>
            <person name="Ho-Il K."/>
            <person name="Hahn J.H."/>
            <person name="Sangsakoo G."/>
            <person name="Vanavichit A."/>
            <person name="de Mattos Luiz.A.T."/>
            <person name="Zimmer P.D."/>
            <person name="Malone G."/>
            <person name="Dellagostin O."/>
            <person name="de Oliveira A.C."/>
            <person name="Bevan M."/>
            <person name="Bancroft I."/>
            <person name="Minx P."/>
            <person name="Cordum H."/>
            <person name="Wilson R."/>
            <person name="Cheng Z."/>
            <person name="Jin W."/>
            <person name="Jiang J."/>
            <person name="Leong S.A."/>
            <person name="Iwama H."/>
            <person name="Gojobori T."/>
            <person name="Itoh T."/>
            <person name="Niimura Y."/>
            <person name="Fujii Y."/>
            <person name="Habara T."/>
            <person name="Sakai H."/>
            <person name="Sato Y."/>
            <person name="Wilson G."/>
            <person name="Kumar K."/>
            <person name="McCouch S."/>
            <person name="Juretic N."/>
            <person name="Hoen D."/>
            <person name="Wright S."/>
            <person name="Bruskiewich R."/>
            <person name="Bureau T."/>
            <person name="Miyao A."/>
            <person name="Hirochika H."/>
            <person name="Nishikawa T."/>
            <person name="Kadowaki K."/>
            <person name="Sugiura M."/>
            <person name="Burr B."/>
            <person name="Sasaki T."/>
        </authorList>
    </citation>
    <scope>NUCLEOTIDE SEQUENCE [LARGE SCALE GENOMIC DNA]</scope>
    <source>
        <strain evidence="4">cv. Nipponbare</strain>
    </source>
</reference>
<evidence type="ECO:0000256" key="2">
    <source>
        <dbReference type="SAM" id="MobiDB-lite"/>
    </source>
</evidence>
<dbReference type="EMBL" id="AC093180">
    <property type="protein sequence ID" value="AAL93073.1"/>
    <property type="molecule type" value="Genomic_DNA"/>
</dbReference>
<feature type="region of interest" description="Disordered" evidence="2">
    <location>
        <begin position="222"/>
        <end position="297"/>
    </location>
</feature>
<feature type="region of interest" description="Disordered" evidence="2">
    <location>
        <begin position="713"/>
        <end position="734"/>
    </location>
</feature>
<evidence type="ECO:0000313" key="4">
    <source>
        <dbReference type="Proteomes" id="UP000000763"/>
    </source>
</evidence>
<dbReference type="AlphaFoldDB" id="Q8S6B6"/>
<name>Q8S6B6_ORYSJ</name>
<sequence length="749" mass="81852">MGKGEIGASGETVQTMWYGFRPGKAVVPKPVDNRTVVFIVFFEAGLRFPCNVLLPEILRLFQTVVTPAGTKKTMFGSMNFNVRPEHSDLWPVNAAMSKWDRHWMARWFYHTIPFEAGSESAKALRCRRRAIAPNRKPKIAVDGAMEERFALLRKVCSRISCRDLVEEFCMLLIFPSPIRGKSRLTKMKRSTADAKARRMIGDVSVIEYSQLLTRQAAGRVDRVYDGELPPRANPHKADDDTGPSRKRTHGQVRLAPRKQRVHASFNSDADDEDDVEERDGEEEREEEEGADAAAGKAADEAGAKALVAFSAGKVAKGCPVKKAAKKKGLVDVARVFSDDESSDKSPTSPTGRSLDLSTAPVLPIDASGAGGSAAARASASTDRVVKAAARVFGSPLRQPIVSLLVKPKGKGAAVETSAPEYSLAAPHFAPGDFETRAELIPFVEGVSNLVSPVGTLSLFTELNEFDEGIHLRAKDDEIGRMSLEMEALANTLKEAELEKGREARAEVDRLMAELKKEKAHSAVLTDYYNLTEPKIEALDLEVSKAEASAAEESQRFSREMAKATESAKTVCQMLRLALFDMGVRVRGVPAEDASAFDFSEWTQQAAGVVSDCATAYGDCCARVSAAFTMGLLHQFGCEHVAEFPNYAKGEWETRAKVRMRRLDGVEAMPRITQRRKDPVLDLCLMRYGPSHFDSSLPTATEFAFFLRTSASTLTPSRSSSDTSRPSSPQENITLGELAPSYVGVIASSP</sequence>
<feature type="compositionally biased region" description="Low complexity" evidence="2">
    <location>
        <begin position="713"/>
        <end position="728"/>
    </location>
</feature>
<evidence type="ECO:0000256" key="1">
    <source>
        <dbReference type="SAM" id="Coils"/>
    </source>
</evidence>